<comment type="caution">
    <text evidence="7">The sequence shown here is derived from an EMBL/GenBank/DDBJ whole genome shotgun (WGS) entry which is preliminary data.</text>
</comment>
<dbReference type="Gene3D" id="2.170.150.80">
    <property type="entry name" value="NAC domain"/>
    <property type="match status" value="1"/>
</dbReference>
<dbReference type="GO" id="GO:0005634">
    <property type="term" value="C:nucleus"/>
    <property type="evidence" value="ECO:0007669"/>
    <property type="project" value="UniProtKB-SubCell"/>
</dbReference>
<evidence type="ECO:0000256" key="1">
    <source>
        <dbReference type="ARBA" id="ARBA00004123"/>
    </source>
</evidence>
<dbReference type="PROSITE" id="PS51005">
    <property type="entry name" value="NAC"/>
    <property type="match status" value="1"/>
</dbReference>
<dbReference type="SUPFAM" id="SSF101941">
    <property type="entry name" value="NAC domain"/>
    <property type="match status" value="1"/>
</dbReference>
<sequence>MARGGSLPPGFRFHPTDVELILYYLKKKISGKALRFEVIAELDIYKFAPWDLPDKSIVKSKDLEWYFFCPRDKKYGCGPRMNRATEVGYWKTTGRDRDICNDSRRVGWKKTLVFHVGRAPRGDRTNWVMHEYRLDDKNLVDAGICQDSYVLCKFFEKSGVGPKNGEQHGAPFKEEDWEDDEVTDAPEYFQSLVPVTSPAIRSNGKDSTCCSSIAVTCQSDLSNTEVENPPVLEDDIGDDIERLMAFFKDDDAHYVDGSDNNKGPDPSTFEGIIEAPAVVDGIDIYDGLEDLRSRTSQSLTDNFLLSNSPGEDFFLNQAAAGDNLCYLELDDLSHPLNFPEGVPGSECSQVQNHFDRYQSCDNVDALWDHPSAPSNAALPSREGIRIPQTAGRGIDNFAESSVARSVGIVYESYDRGEINNGSNSLSRGSFLFPAQF</sequence>
<dbReference type="PANTHER" id="PTHR31744:SF210">
    <property type="entry name" value="NAC DOMAIN-CONTAINING PROTEIN 86-LIKE"/>
    <property type="match status" value="1"/>
</dbReference>
<dbReference type="GO" id="GO:0006355">
    <property type="term" value="P:regulation of DNA-templated transcription"/>
    <property type="evidence" value="ECO:0007669"/>
    <property type="project" value="InterPro"/>
</dbReference>
<dbReference type="AlphaFoldDB" id="A0AA41SE55"/>
<comment type="subcellular location">
    <subcellularLocation>
        <location evidence="1">Nucleus</location>
    </subcellularLocation>
</comment>
<dbReference type="FunFam" id="2.170.150.80:FF:000002">
    <property type="entry name" value="Nac domain-containing protein 86"/>
    <property type="match status" value="1"/>
</dbReference>
<keyword evidence="5" id="KW-0539">Nucleus</keyword>
<dbReference type="InterPro" id="IPR003441">
    <property type="entry name" value="NAC-dom"/>
</dbReference>
<dbReference type="PANTHER" id="PTHR31744">
    <property type="entry name" value="PROTEIN CUP-SHAPED COTYLEDON 2-RELATED"/>
    <property type="match status" value="1"/>
</dbReference>
<evidence type="ECO:0000313" key="7">
    <source>
        <dbReference type="EMBL" id="MCL7033300.1"/>
    </source>
</evidence>
<keyword evidence="2" id="KW-0805">Transcription regulation</keyword>
<evidence type="ECO:0000259" key="6">
    <source>
        <dbReference type="PROSITE" id="PS51005"/>
    </source>
</evidence>
<accession>A0AA41SE55</accession>
<dbReference type="Proteomes" id="UP001177140">
    <property type="component" value="Unassembled WGS sequence"/>
</dbReference>
<dbReference type="EMBL" id="JAJJMA010133119">
    <property type="protein sequence ID" value="MCL7033300.1"/>
    <property type="molecule type" value="Genomic_DNA"/>
</dbReference>
<keyword evidence="3" id="KW-0238">DNA-binding</keyword>
<keyword evidence="8" id="KW-1185">Reference proteome</keyword>
<dbReference type="Pfam" id="PF02365">
    <property type="entry name" value="NAM"/>
    <property type="match status" value="1"/>
</dbReference>
<organism evidence="7 8">
    <name type="scientific">Papaver nudicaule</name>
    <name type="common">Iceland poppy</name>
    <dbReference type="NCBI Taxonomy" id="74823"/>
    <lineage>
        <taxon>Eukaryota</taxon>
        <taxon>Viridiplantae</taxon>
        <taxon>Streptophyta</taxon>
        <taxon>Embryophyta</taxon>
        <taxon>Tracheophyta</taxon>
        <taxon>Spermatophyta</taxon>
        <taxon>Magnoliopsida</taxon>
        <taxon>Ranunculales</taxon>
        <taxon>Papaveraceae</taxon>
        <taxon>Papaveroideae</taxon>
        <taxon>Papaver</taxon>
    </lineage>
</organism>
<feature type="domain" description="NAC" evidence="6">
    <location>
        <begin position="7"/>
        <end position="157"/>
    </location>
</feature>
<evidence type="ECO:0000313" key="8">
    <source>
        <dbReference type="Proteomes" id="UP001177140"/>
    </source>
</evidence>
<evidence type="ECO:0000256" key="2">
    <source>
        <dbReference type="ARBA" id="ARBA00023015"/>
    </source>
</evidence>
<evidence type="ECO:0000256" key="5">
    <source>
        <dbReference type="ARBA" id="ARBA00023242"/>
    </source>
</evidence>
<proteinExistence type="predicted"/>
<name>A0AA41SE55_PAPNU</name>
<dbReference type="InterPro" id="IPR036093">
    <property type="entry name" value="NAC_dom_sf"/>
</dbReference>
<protein>
    <recommendedName>
        <fullName evidence="6">NAC domain-containing protein</fullName>
    </recommendedName>
</protein>
<evidence type="ECO:0000256" key="3">
    <source>
        <dbReference type="ARBA" id="ARBA00023125"/>
    </source>
</evidence>
<dbReference type="GO" id="GO:0003677">
    <property type="term" value="F:DNA binding"/>
    <property type="evidence" value="ECO:0007669"/>
    <property type="project" value="UniProtKB-KW"/>
</dbReference>
<evidence type="ECO:0000256" key="4">
    <source>
        <dbReference type="ARBA" id="ARBA00023163"/>
    </source>
</evidence>
<keyword evidence="4" id="KW-0804">Transcription</keyword>
<reference evidence="7" key="1">
    <citation type="submission" date="2022-03" db="EMBL/GenBank/DDBJ databases">
        <title>A functionally conserved STORR gene fusion in Papaver species that diverged 16.8 million years ago.</title>
        <authorList>
            <person name="Catania T."/>
        </authorList>
    </citation>
    <scope>NUCLEOTIDE SEQUENCE</scope>
    <source>
        <strain evidence="7">S-191538</strain>
    </source>
</reference>
<gene>
    <name evidence="7" type="ORF">MKW94_015358</name>
</gene>